<proteinExistence type="predicted"/>
<accession>A0AAD4GN17</accession>
<gene>
    <name evidence="1" type="ORF">FE257_004881</name>
</gene>
<dbReference type="EMBL" id="VCAU01000202">
    <property type="protein sequence ID" value="KAF9882925.1"/>
    <property type="molecule type" value="Genomic_DNA"/>
</dbReference>
<sequence>MPDPLHANQHRGIREYSKSPQYIPERGSLTLLVSIQHTDHQQNVLRQWHVFSSTERTVHDLTEKISKSQQIDPKCVARLLHVNHHSSEILTDHDVRELPEGQDMIVEFIRVLDSYGDTETFEIKLSY</sequence>
<reference evidence="1" key="1">
    <citation type="journal article" date="2019" name="Beilstein J. Org. Chem.">
        <title>Nanangenines: drimane sesquiterpenoids as the dominant metabolite cohort of a novel Australian fungus, Aspergillus nanangensis.</title>
        <authorList>
            <person name="Lacey H.J."/>
            <person name="Gilchrist C.L.M."/>
            <person name="Crombie A."/>
            <person name="Kalaitzis J.A."/>
            <person name="Vuong D."/>
            <person name="Rutledge P.J."/>
            <person name="Turner P."/>
            <person name="Pitt J.I."/>
            <person name="Lacey E."/>
            <person name="Chooi Y.H."/>
            <person name="Piggott A.M."/>
        </authorList>
    </citation>
    <scope>NUCLEOTIDE SEQUENCE</scope>
    <source>
        <strain evidence="1">MST-FP2251</strain>
    </source>
</reference>
<comment type="caution">
    <text evidence="1">The sequence shown here is derived from an EMBL/GenBank/DDBJ whole genome shotgun (WGS) entry which is preliminary data.</text>
</comment>
<dbReference type="Proteomes" id="UP001194746">
    <property type="component" value="Unassembled WGS sequence"/>
</dbReference>
<dbReference type="AlphaFoldDB" id="A0AAD4GN17"/>
<evidence type="ECO:0000313" key="1">
    <source>
        <dbReference type="EMBL" id="KAF9882925.1"/>
    </source>
</evidence>
<evidence type="ECO:0000313" key="2">
    <source>
        <dbReference type="Proteomes" id="UP001194746"/>
    </source>
</evidence>
<name>A0AAD4GN17_ASPNN</name>
<organism evidence="1 2">
    <name type="scientific">Aspergillus nanangensis</name>
    <dbReference type="NCBI Taxonomy" id="2582783"/>
    <lineage>
        <taxon>Eukaryota</taxon>
        <taxon>Fungi</taxon>
        <taxon>Dikarya</taxon>
        <taxon>Ascomycota</taxon>
        <taxon>Pezizomycotina</taxon>
        <taxon>Eurotiomycetes</taxon>
        <taxon>Eurotiomycetidae</taxon>
        <taxon>Eurotiales</taxon>
        <taxon>Aspergillaceae</taxon>
        <taxon>Aspergillus</taxon>
        <taxon>Aspergillus subgen. Circumdati</taxon>
    </lineage>
</organism>
<reference evidence="1" key="2">
    <citation type="submission" date="2020-02" db="EMBL/GenBank/DDBJ databases">
        <authorList>
            <person name="Gilchrist C.L.M."/>
            <person name="Chooi Y.-H."/>
        </authorList>
    </citation>
    <scope>NUCLEOTIDE SEQUENCE</scope>
    <source>
        <strain evidence="1">MST-FP2251</strain>
    </source>
</reference>
<protein>
    <submittedName>
        <fullName evidence="1">Uncharacterized protein</fullName>
    </submittedName>
</protein>
<keyword evidence="2" id="KW-1185">Reference proteome</keyword>